<dbReference type="SUPFAM" id="SSF50475">
    <property type="entry name" value="FMN-binding split barrel"/>
    <property type="match status" value="1"/>
</dbReference>
<dbReference type="RefSeq" id="WP_121068750.1">
    <property type="nucleotide sequence ID" value="NZ_RBIQ01000010.1"/>
</dbReference>
<evidence type="ECO:0000313" key="2">
    <source>
        <dbReference type="Proteomes" id="UP000269412"/>
    </source>
</evidence>
<accession>A0A495DUW7</accession>
<dbReference type="OrthoDB" id="9796486at2"/>
<dbReference type="Gene3D" id="2.30.110.10">
    <property type="entry name" value="Electron Transport, Fmn-binding Protein, Chain A"/>
    <property type="match status" value="1"/>
</dbReference>
<dbReference type="Proteomes" id="UP000269412">
    <property type="component" value="Unassembled WGS sequence"/>
</dbReference>
<dbReference type="PANTHER" id="PTHR42815:SF2">
    <property type="entry name" value="FAD-BINDING, PUTATIVE (AFU_ORTHOLOGUE AFUA_6G07600)-RELATED"/>
    <property type="match status" value="1"/>
</dbReference>
<dbReference type="InterPro" id="IPR012349">
    <property type="entry name" value="Split_barrel_FMN-bd"/>
</dbReference>
<dbReference type="PANTHER" id="PTHR42815">
    <property type="entry name" value="FAD-BINDING, PUTATIVE (AFU_ORTHOLOGUE AFUA_6G07600)-RELATED"/>
    <property type="match status" value="1"/>
</dbReference>
<keyword evidence="2" id="KW-1185">Reference proteome</keyword>
<reference evidence="1 2" key="1">
    <citation type="submission" date="2018-10" db="EMBL/GenBank/DDBJ databases">
        <title>Genomic Encyclopedia of Archaeal and Bacterial Type Strains, Phase II (KMG-II): from individual species to whole genera.</title>
        <authorList>
            <person name="Goeker M."/>
        </authorList>
    </citation>
    <scope>NUCLEOTIDE SEQUENCE [LARGE SCALE GENOMIC DNA]</scope>
    <source>
        <strain evidence="1 2">DSM 25230</strain>
    </source>
</reference>
<dbReference type="EMBL" id="RBIQ01000010">
    <property type="protein sequence ID" value="RKR07979.1"/>
    <property type="molecule type" value="Genomic_DNA"/>
</dbReference>
<organism evidence="1 2">
    <name type="scientific">Maribacter vaceletii</name>
    <dbReference type="NCBI Taxonomy" id="1206816"/>
    <lineage>
        <taxon>Bacteria</taxon>
        <taxon>Pseudomonadati</taxon>
        <taxon>Bacteroidota</taxon>
        <taxon>Flavobacteriia</taxon>
        <taxon>Flavobacteriales</taxon>
        <taxon>Flavobacteriaceae</taxon>
        <taxon>Maribacter</taxon>
    </lineage>
</organism>
<sequence length="307" mass="34913">MDTAYHQGEIELQKRFGGTDIAGRASRVIKDKIIPGAIPFIENQPFVILSSKDSNENIWTSILIGKSGWIDAKKEGLIKFFLDKMNSIDSDNIIKEIKSNDQVGMIVIELGTRRRYRINGRIQHHNTHLDFIIQEAYPNCPKYIQRRIPSFVNTEKELISSINGATLNSMQKLWIAQSDTFFVGSQSKSGFLDASHRGGNPGFIEILENGDLKIPDYHGNSMYNTLGNLLETPKAGLLFIDFEKGSILQLTGTTSFLFDQFSDKDKVNTTETGRYWLFKTEAWIQTNKHHKVDWELIDNSPFNPNHV</sequence>
<protein>
    <submittedName>
        <fullName evidence="1">Uncharacterized protein</fullName>
    </submittedName>
</protein>
<comment type="caution">
    <text evidence="1">The sequence shown here is derived from an EMBL/GenBank/DDBJ whole genome shotgun (WGS) entry which is preliminary data.</text>
</comment>
<dbReference type="AlphaFoldDB" id="A0A495DUW7"/>
<name>A0A495DUW7_9FLAO</name>
<proteinExistence type="predicted"/>
<gene>
    <name evidence="1" type="ORF">CLV91_2744</name>
</gene>
<evidence type="ECO:0000313" key="1">
    <source>
        <dbReference type="EMBL" id="RKR07979.1"/>
    </source>
</evidence>